<evidence type="ECO:0000256" key="7">
    <source>
        <dbReference type="ARBA" id="ARBA00033711"/>
    </source>
</evidence>
<keyword evidence="5" id="KW-0378">Hydrolase</keyword>
<dbReference type="InterPro" id="IPR005238">
    <property type="entry name" value="ComB-like"/>
</dbReference>
<dbReference type="Proteomes" id="UP000295244">
    <property type="component" value="Unassembled WGS sequence"/>
</dbReference>
<evidence type="ECO:0000256" key="2">
    <source>
        <dbReference type="ARBA" id="ARBA00009997"/>
    </source>
</evidence>
<reference evidence="8 9" key="1">
    <citation type="submission" date="2019-03" db="EMBL/GenBank/DDBJ databases">
        <title>Whole genome sequence of a novel Rubrobacter taiwanensis strain, isolated from Yellowstone National Park.</title>
        <authorList>
            <person name="Freed S."/>
            <person name="Ramaley R.F."/>
            <person name="Kyndt J.A."/>
        </authorList>
    </citation>
    <scope>NUCLEOTIDE SEQUENCE [LARGE SCALE GENOMIC DNA]</scope>
    <source>
        <strain evidence="8 9">Yellowstone</strain>
    </source>
</reference>
<name>A0A4R1BLV0_9ACTN</name>
<dbReference type="PANTHER" id="PTHR37311">
    <property type="entry name" value="2-PHOSPHOSULFOLACTATE PHOSPHATASE-RELATED"/>
    <property type="match status" value="1"/>
</dbReference>
<dbReference type="SUPFAM" id="SSF142823">
    <property type="entry name" value="ComB-like"/>
    <property type="match status" value="1"/>
</dbReference>
<evidence type="ECO:0000313" key="8">
    <source>
        <dbReference type="EMBL" id="TCJ18364.1"/>
    </source>
</evidence>
<sequence>MIRRRMSEGRRLRVLMSRHEIAPERLPGATAVVLDVLLATTTLVTILENGARRVFPVATLEEAEALCEKLDDGTLLRGGEQDALAIEGYDHGPYPEEYPPEVVSGKDVVFVTTNGTRAIAQAAPAGELLIASLRNAPAVAEYLQAKGPDSVYIICAGSRGRFVLDDFAGAAVLLSCLDTGGWRLNDAATLALELGGRCTGRVLEVLKASRSGRWFVENGRLPTLEFAAEVGASGTLARVRDGQLTEIRKEG</sequence>
<comment type="cofactor">
    <cofactor evidence="1">
        <name>Mg(2+)</name>
        <dbReference type="ChEBI" id="CHEBI:18420"/>
    </cofactor>
</comment>
<accession>A0A4R1BLV0</accession>
<evidence type="ECO:0000256" key="6">
    <source>
        <dbReference type="ARBA" id="ARBA00022842"/>
    </source>
</evidence>
<dbReference type="InterPro" id="IPR036702">
    <property type="entry name" value="ComB-like_sf"/>
</dbReference>
<dbReference type="EC" id="3.1.3.71" evidence="3"/>
<dbReference type="AlphaFoldDB" id="A0A4R1BLV0"/>
<gene>
    <name evidence="8" type="ORF">E0L93_06395</name>
</gene>
<evidence type="ECO:0000313" key="9">
    <source>
        <dbReference type="Proteomes" id="UP000295244"/>
    </source>
</evidence>
<evidence type="ECO:0000256" key="3">
    <source>
        <dbReference type="ARBA" id="ARBA00012953"/>
    </source>
</evidence>
<proteinExistence type="inferred from homology"/>
<protein>
    <recommendedName>
        <fullName evidence="4">Probable 2-phosphosulfolactate phosphatase</fullName>
        <ecNumber evidence="3">3.1.3.71</ecNumber>
    </recommendedName>
</protein>
<dbReference type="GO" id="GO:0000287">
    <property type="term" value="F:magnesium ion binding"/>
    <property type="evidence" value="ECO:0007669"/>
    <property type="project" value="InterPro"/>
</dbReference>
<dbReference type="Pfam" id="PF04029">
    <property type="entry name" value="2-ph_phosp"/>
    <property type="match status" value="1"/>
</dbReference>
<dbReference type="GO" id="GO:0050545">
    <property type="term" value="F:sulfopyruvate decarboxylase activity"/>
    <property type="evidence" value="ECO:0007669"/>
    <property type="project" value="TreeGrafter"/>
</dbReference>
<comment type="similarity">
    <text evidence="2">Belongs to the ComB family.</text>
</comment>
<organism evidence="8 9">
    <name type="scientific">Rubrobacter taiwanensis</name>
    <dbReference type="NCBI Taxonomy" id="185139"/>
    <lineage>
        <taxon>Bacteria</taxon>
        <taxon>Bacillati</taxon>
        <taxon>Actinomycetota</taxon>
        <taxon>Rubrobacteria</taxon>
        <taxon>Rubrobacterales</taxon>
        <taxon>Rubrobacteraceae</taxon>
        <taxon>Rubrobacter</taxon>
    </lineage>
</organism>
<dbReference type="Gene3D" id="3.90.1560.10">
    <property type="entry name" value="ComB-like"/>
    <property type="match status" value="1"/>
</dbReference>
<keyword evidence="9" id="KW-1185">Reference proteome</keyword>
<keyword evidence="6" id="KW-0460">Magnesium</keyword>
<dbReference type="EMBL" id="SKBU01000012">
    <property type="protein sequence ID" value="TCJ18364.1"/>
    <property type="molecule type" value="Genomic_DNA"/>
</dbReference>
<evidence type="ECO:0000256" key="1">
    <source>
        <dbReference type="ARBA" id="ARBA00001946"/>
    </source>
</evidence>
<evidence type="ECO:0000256" key="4">
    <source>
        <dbReference type="ARBA" id="ARBA00021948"/>
    </source>
</evidence>
<evidence type="ECO:0000256" key="5">
    <source>
        <dbReference type="ARBA" id="ARBA00022801"/>
    </source>
</evidence>
<comment type="catalytic activity">
    <reaction evidence="7">
        <text>(2R)-O-phospho-3-sulfolactate + H2O = (2R)-3-sulfolactate + phosphate</text>
        <dbReference type="Rhea" id="RHEA:23416"/>
        <dbReference type="ChEBI" id="CHEBI:15377"/>
        <dbReference type="ChEBI" id="CHEBI:15597"/>
        <dbReference type="ChEBI" id="CHEBI:43474"/>
        <dbReference type="ChEBI" id="CHEBI:58738"/>
        <dbReference type="EC" id="3.1.3.71"/>
    </reaction>
</comment>
<dbReference type="GO" id="GO:0050532">
    <property type="term" value="F:2-phosphosulfolactate phosphatase activity"/>
    <property type="evidence" value="ECO:0007669"/>
    <property type="project" value="UniProtKB-EC"/>
</dbReference>
<comment type="caution">
    <text evidence="8">The sequence shown here is derived from an EMBL/GenBank/DDBJ whole genome shotgun (WGS) entry which is preliminary data.</text>
</comment>
<dbReference type="PANTHER" id="PTHR37311:SF1">
    <property type="entry name" value="2-PHOSPHOSULFOLACTATE PHOSPHATASE-RELATED"/>
    <property type="match status" value="1"/>
</dbReference>
<dbReference type="OrthoDB" id="4913at2"/>